<evidence type="ECO:0000256" key="10">
    <source>
        <dbReference type="ARBA" id="ARBA00023098"/>
    </source>
</evidence>
<dbReference type="Gene3D" id="3.90.1150.10">
    <property type="entry name" value="Aspartate Aminotransferase, domain 1"/>
    <property type="match status" value="1"/>
</dbReference>
<dbReference type="InterPro" id="IPR015424">
    <property type="entry name" value="PyrdxlP-dep_Trfase"/>
</dbReference>
<dbReference type="Gene3D" id="3.40.640.10">
    <property type="entry name" value="Type I PLP-dependent aspartate aminotransferase-like (Major domain)"/>
    <property type="match status" value="1"/>
</dbReference>
<evidence type="ECO:0000256" key="16">
    <source>
        <dbReference type="PIRSR" id="PIRSR602129-50"/>
    </source>
</evidence>
<evidence type="ECO:0000256" key="4">
    <source>
        <dbReference type="ARBA" id="ARBA00004991"/>
    </source>
</evidence>
<dbReference type="GO" id="GO:0030170">
    <property type="term" value="F:pyridoxal phosphate binding"/>
    <property type="evidence" value="ECO:0007669"/>
    <property type="project" value="InterPro"/>
</dbReference>
<keyword evidence="8" id="KW-0746">Sphingolipid metabolism</keyword>
<dbReference type="Proteomes" id="UP000444721">
    <property type="component" value="Unassembled WGS sequence"/>
</dbReference>
<sequence>MSSSSSDAASAAAVVGSSSSLSSTTSSTTSISLIHHPIEYALGKIDQLNDGLKTIKPLTLMFYTATAMASAYYGKKLWEASKEHPNGLSGLILGMLLKTMRKLPMVDSSIQSTLVKISKEIKLSFKKGIENEEINYQLPVEGIPYEELLSLLQRMRDVDRRKVQEKKLSGVVYIDAKVDNEEKLNKAEDKNEDRSSDPLAFRKHHEELLAKTYSYFMHTNPLHADCFLYTRKMESEVIRMTASLMNGPFNKETGEGVVGAVTSGGTESIIMALKAYRDQARAEKPWIKHPEVIAPRSVHCAFEKGCHYLGLKLRLIDVDSTTFKVKMDLVRQAINSNTILLVGSAPCFSQGTIDPIDELNDLAVKHGIGLHVDCCLGGFVVPFAKKLGYDIGVKEFDFTLPGVTTMSVDTHKFGMAPKGSSVLLFRSKDLRKYMYFVTTDWMGGVYASPTMSGSRSGAVVAAAWASMMHIGEKGYLEASRRIVNTVLRIKKRINEEIPEVEVCGDPSTVVIAVQAKASYSNINIFQVMDFLSHRGWSLNALQFPSAFHICITLNTATEEKADEFIKDLKDAIAQVKNNPDSVKGSAPVYGLAVAIPDRSLIASMVTNVVDAMLDV</sequence>
<evidence type="ECO:0000256" key="7">
    <source>
        <dbReference type="ARBA" id="ARBA00022898"/>
    </source>
</evidence>
<keyword evidence="18" id="KW-1185">Reference proteome</keyword>
<dbReference type="InterPro" id="IPR002129">
    <property type="entry name" value="PyrdxlP-dep_de-COase"/>
</dbReference>
<evidence type="ECO:0000256" key="11">
    <source>
        <dbReference type="ARBA" id="ARBA00023136"/>
    </source>
</evidence>
<keyword evidence="7 16" id="KW-0663">Pyridoxal phosphate</keyword>
<dbReference type="VEuPathDB" id="AmoebaDB:NF0024360"/>
<reference evidence="17 18" key="1">
    <citation type="journal article" date="2019" name="Sci. Rep.">
        <title>Nanopore sequencing improves the draft genome of the human pathogenic amoeba Naegleria fowleri.</title>
        <authorList>
            <person name="Liechti N."/>
            <person name="Schurch N."/>
            <person name="Bruggmann R."/>
            <person name="Wittwer M."/>
        </authorList>
    </citation>
    <scope>NUCLEOTIDE SEQUENCE [LARGE SCALE GENOMIC DNA]</scope>
    <source>
        <strain evidence="17 18">ATCC 30894</strain>
    </source>
</reference>
<dbReference type="GO" id="GO:0008117">
    <property type="term" value="F:sphinganine-1-phosphate aldolase activity"/>
    <property type="evidence" value="ECO:0007669"/>
    <property type="project" value="UniProtKB-EC"/>
</dbReference>
<feature type="modified residue" description="N6-(pyridoxal phosphate)lysine" evidence="16">
    <location>
        <position position="412"/>
    </location>
</feature>
<evidence type="ECO:0000256" key="15">
    <source>
        <dbReference type="ARBA" id="ARBA00042568"/>
    </source>
</evidence>
<dbReference type="GO" id="GO:0019752">
    <property type="term" value="P:carboxylic acid metabolic process"/>
    <property type="evidence" value="ECO:0007669"/>
    <property type="project" value="InterPro"/>
</dbReference>
<organism evidence="17 18">
    <name type="scientific">Naegleria fowleri</name>
    <name type="common">Brain eating amoeba</name>
    <dbReference type="NCBI Taxonomy" id="5763"/>
    <lineage>
        <taxon>Eukaryota</taxon>
        <taxon>Discoba</taxon>
        <taxon>Heterolobosea</taxon>
        <taxon>Tetramitia</taxon>
        <taxon>Eutetramitia</taxon>
        <taxon>Vahlkampfiidae</taxon>
        <taxon>Naegleria</taxon>
    </lineage>
</organism>
<comment type="caution">
    <text evidence="17">The sequence shown here is derived from an EMBL/GenBank/DDBJ whole genome shotgun (WGS) entry which is preliminary data.</text>
</comment>
<keyword evidence="9" id="KW-1133">Transmembrane helix</keyword>
<dbReference type="EMBL" id="VFQX01000007">
    <property type="protein sequence ID" value="KAF0982813.1"/>
    <property type="molecule type" value="Genomic_DNA"/>
</dbReference>
<gene>
    <name evidence="17" type="ORF">FDP41_010792</name>
</gene>
<keyword evidence="6" id="KW-0256">Endoplasmic reticulum</keyword>
<dbReference type="VEuPathDB" id="AmoebaDB:FDP41_010792"/>
<evidence type="ECO:0000256" key="12">
    <source>
        <dbReference type="ARBA" id="ARBA00023239"/>
    </source>
</evidence>
<evidence type="ECO:0000256" key="3">
    <source>
        <dbReference type="ARBA" id="ARBA00004760"/>
    </source>
</evidence>
<dbReference type="GO" id="GO:0030149">
    <property type="term" value="P:sphingolipid catabolic process"/>
    <property type="evidence" value="ECO:0007669"/>
    <property type="project" value="TreeGrafter"/>
</dbReference>
<dbReference type="Pfam" id="PF00282">
    <property type="entry name" value="Pyridoxal_deC"/>
    <property type="match status" value="1"/>
</dbReference>
<evidence type="ECO:0000256" key="13">
    <source>
        <dbReference type="ARBA" id="ARBA00038302"/>
    </source>
</evidence>
<evidence type="ECO:0000256" key="14">
    <source>
        <dbReference type="ARBA" id="ARBA00038965"/>
    </source>
</evidence>
<dbReference type="PANTHER" id="PTHR42735:SF6">
    <property type="entry name" value="SPHINGOSINE-1-PHOSPHATE LYASE 1"/>
    <property type="match status" value="1"/>
</dbReference>
<proteinExistence type="inferred from homology"/>
<comment type="pathway">
    <text evidence="4">Sphingolipid metabolism.</text>
</comment>
<keyword evidence="12" id="KW-0456">Lyase</keyword>
<comment type="cofactor">
    <cofactor evidence="1 16">
        <name>pyridoxal 5'-phosphate</name>
        <dbReference type="ChEBI" id="CHEBI:597326"/>
    </cofactor>
</comment>
<dbReference type="GO" id="GO:0005789">
    <property type="term" value="C:endoplasmic reticulum membrane"/>
    <property type="evidence" value="ECO:0007669"/>
    <property type="project" value="UniProtKB-SubCell"/>
</dbReference>
<evidence type="ECO:0000313" key="18">
    <source>
        <dbReference type="Proteomes" id="UP000444721"/>
    </source>
</evidence>
<dbReference type="InterPro" id="IPR015421">
    <property type="entry name" value="PyrdxlP-dep_Trfase_major"/>
</dbReference>
<dbReference type="OMA" id="FKDHQFT"/>
<comment type="subcellular location">
    <subcellularLocation>
        <location evidence="2">Endoplasmic reticulum membrane</location>
        <topology evidence="2">Single-pass membrane protein</topology>
    </subcellularLocation>
</comment>
<dbReference type="SUPFAM" id="SSF53383">
    <property type="entry name" value="PLP-dependent transferases"/>
    <property type="match status" value="1"/>
</dbReference>
<protein>
    <recommendedName>
        <fullName evidence="14">sphinganine-1-phosphate aldolase</fullName>
        <ecNumber evidence="14">4.1.2.27</ecNumber>
    </recommendedName>
    <alternativeName>
        <fullName evidence="15">Sphingosine-1-phosphate aldolase</fullName>
    </alternativeName>
</protein>
<evidence type="ECO:0000256" key="2">
    <source>
        <dbReference type="ARBA" id="ARBA00004389"/>
    </source>
</evidence>
<dbReference type="OrthoDB" id="10254570at2759"/>
<dbReference type="InterPro" id="IPR050477">
    <property type="entry name" value="GrpII_AminoAcid_Decarb"/>
</dbReference>
<keyword evidence="11" id="KW-0472">Membrane</keyword>
<evidence type="ECO:0000256" key="8">
    <source>
        <dbReference type="ARBA" id="ARBA00022919"/>
    </source>
</evidence>
<keyword evidence="10" id="KW-0443">Lipid metabolism</keyword>
<evidence type="ECO:0000256" key="6">
    <source>
        <dbReference type="ARBA" id="ARBA00022824"/>
    </source>
</evidence>
<name>A0A6A5BXJ5_NAEFO</name>
<dbReference type="Gene3D" id="6.10.140.2150">
    <property type="match status" value="1"/>
</dbReference>
<dbReference type="EC" id="4.1.2.27" evidence="14"/>
<dbReference type="GeneID" id="68118007"/>
<dbReference type="FunFam" id="3.40.640.10:FF:000020">
    <property type="entry name" value="sphingosine-1-phosphate lyase 1"/>
    <property type="match status" value="1"/>
</dbReference>
<comment type="similarity">
    <text evidence="13">Belongs to the group II decarboxylase family. Sphingosine-1-phosphate lyase subfamily.</text>
</comment>
<dbReference type="InterPro" id="IPR015422">
    <property type="entry name" value="PyrdxlP-dep_Trfase_small"/>
</dbReference>
<keyword evidence="5" id="KW-0812">Transmembrane</keyword>
<comment type="pathway">
    <text evidence="3">Lipid metabolism; sphingolipid metabolism.</text>
</comment>
<evidence type="ECO:0000256" key="5">
    <source>
        <dbReference type="ARBA" id="ARBA00022692"/>
    </source>
</evidence>
<evidence type="ECO:0000256" key="9">
    <source>
        <dbReference type="ARBA" id="ARBA00022989"/>
    </source>
</evidence>
<evidence type="ECO:0000313" key="17">
    <source>
        <dbReference type="EMBL" id="KAF0982813.1"/>
    </source>
</evidence>
<dbReference type="PANTHER" id="PTHR42735">
    <property type="match status" value="1"/>
</dbReference>
<evidence type="ECO:0000256" key="1">
    <source>
        <dbReference type="ARBA" id="ARBA00001933"/>
    </source>
</evidence>
<dbReference type="RefSeq" id="XP_044567526.1">
    <property type="nucleotide sequence ID" value="XM_044701128.1"/>
</dbReference>
<dbReference type="AlphaFoldDB" id="A0A6A5BXJ5"/>
<dbReference type="VEuPathDB" id="AmoebaDB:NfTy_014770"/>
<accession>A0A6A5BXJ5</accession>